<proteinExistence type="predicted"/>
<organism evidence="1 2">
    <name type="scientific">Azospirillum argentinense</name>
    <dbReference type="NCBI Taxonomy" id="2970906"/>
    <lineage>
        <taxon>Bacteria</taxon>
        <taxon>Pseudomonadati</taxon>
        <taxon>Pseudomonadota</taxon>
        <taxon>Alphaproteobacteria</taxon>
        <taxon>Rhodospirillales</taxon>
        <taxon>Azospirillaceae</taxon>
        <taxon>Azospirillum</taxon>
    </lineage>
</organism>
<dbReference type="Proteomes" id="UP000325333">
    <property type="component" value="Unassembled WGS sequence"/>
</dbReference>
<dbReference type="AlphaFoldDB" id="A0A5B0KPM2"/>
<protein>
    <submittedName>
        <fullName evidence="1">Uncharacterized protein</fullName>
    </submittedName>
</protein>
<evidence type="ECO:0000313" key="2">
    <source>
        <dbReference type="Proteomes" id="UP000325333"/>
    </source>
</evidence>
<dbReference type="EMBL" id="VEWN01000013">
    <property type="protein sequence ID" value="KAA1053836.1"/>
    <property type="molecule type" value="Genomic_DNA"/>
</dbReference>
<evidence type="ECO:0000313" key="1">
    <source>
        <dbReference type="EMBL" id="KAA1053836.1"/>
    </source>
</evidence>
<reference evidence="1 2" key="1">
    <citation type="submission" date="2019-07" db="EMBL/GenBank/DDBJ databases">
        <title>Genome sequencing of the stress-tolerant strain Azospirillum brasilense Az19.</title>
        <authorList>
            <person name="Maroniche G.A."/>
            <person name="Garcia J.E."/>
            <person name="Pagnussat L."/>
            <person name="Amenta M."/>
            <person name="Creus C.M."/>
        </authorList>
    </citation>
    <scope>NUCLEOTIDE SEQUENCE [LARGE SCALE GENOMIC DNA]</scope>
    <source>
        <strain evidence="1 2">Az19</strain>
    </source>
</reference>
<dbReference type="RefSeq" id="WP_149650950.1">
    <property type="nucleotide sequence ID" value="NZ_VEWN01000013.1"/>
</dbReference>
<name>A0A5B0KPM2_9PROT</name>
<accession>A0A5B0KPM2</accession>
<comment type="caution">
    <text evidence="1">The sequence shown here is derived from an EMBL/GenBank/DDBJ whole genome shotgun (WGS) entry which is preliminary data.</text>
</comment>
<sequence>MSANLPPSLPSKSDLEALTPHLLAGLVVIGLTRTSVTVEDFGGAESSFQISIDGHIYVRPYLGECDGAPAVLWAVDAIRYTPATRQAPADAEVAVVEDGLRGAFPALRRVLQVVTDDILERAADTVAIGLDLIAHRRQTTRIGALAA</sequence>
<gene>
    <name evidence="1" type="ORF">FH063_002418</name>
</gene>